<reference evidence="3" key="1">
    <citation type="submission" date="2021-02" db="EMBL/GenBank/DDBJ databases">
        <authorList>
            <person name="Nowell W R."/>
        </authorList>
    </citation>
    <scope>NUCLEOTIDE SEQUENCE</scope>
</reference>
<dbReference type="AlphaFoldDB" id="A0A815EI82"/>
<evidence type="ECO:0000313" key="3">
    <source>
        <dbReference type="EMBL" id="CAF1315488.1"/>
    </source>
</evidence>
<name>A0A815EI82_9BILA</name>
<proteinExistence type="predicted"/>
<protein>
    <submittedName>
        <fullName evidence="3">Uncharacterized protein</fullName>
    </submittedName>
</protein>
<dbReference type="Proteomes" id="UP000663829">
    <property type="component" value="Unassembled WGS sequence"/>
</dbReference>
<keyword evidence="6" id="KW-1185">Reference proteome</keyword>
<dbReference type="EMBL" id="CAJNOQ010013155">
    <property type="protein sequence ID" value="CAF1315488.1"/>
    <property type="molecule type" value="Genomic_DNA"/>
</dbReference>
<dbReference type="Proteomes" id="UP000682733">
    <property type="component" value="Unassembled WGS sequence"/>
</dbReference>
<gene>
    <name evidence="3" type="ORF">GPM918_LOCUS29209</name>
    <name evidence="2" type="ORF">OVA965_LOCUS19746</name>
    <name evidence="5" type="ORF">SRO942_LOCUS29772</name>
    <name evidence="4" type="ORF">TMI583_LOCUS19898</name>
</gene>
<dbReference type="EMBL" id="CAJOBA010013102">
    <property type="protein sequence ID" value="CAF3878152.1"/>
    <property type="molecule type" value="Genomic_DNA"/>
</dbReference>
<keyword evidence="1" id="KW-0175">Coiled coil</keyword>
<dbReference type="Proteomes" id="UP000677228">
    <property type="component" value="Unassembled WGS sequence"/>
</dbReference>
<evidence type="ECO:0000313" key="2">
    <source>
        <dbReference type="EMBL" id="CAF1110655.1"/>
    </source>
</evidence>
<evidence type="ECO:0000313" key="5">
    <source>
        <dbReference type="EMBL" id="CAF4156994.1"/>
    </source>
</evidence>
<accession>A0A815EI82</accession>
<feature type="coiled-coil region" evidence="1">
    <location>
        <begin position="212"/>
        <end position="255"/>
    </location>
</feature>
<evidence type="ECO:0000256" key="1">
    <source>
        <dbReference type="SAM" id="Coils"/>
    </source>
</evidence>
<evidence type="ECO:0000313" key="6">
    <source>
        <dbReference type="Proteomes" id="UP000663829"/>
    </source>
</evidence>
<dbReference type="Proteomes" id="UP000681722">
    <property type="component" value="Unassembled WGS sequence"/>
</dbReference>
<comment type="caution">
    <text evidence="3">The sequence shown here is derived from an EMBL/GenBank/DDBJ whole genome shotgun (WGS) entry which is preliminary data.</text>
</comment>
<dbReference type="EMBL" id="CAJOBC010044925">
    <property type="protein sequence ID" value="CAF4156994.1"/>
    <property type="molecule type" value="Genomic_DNA"/>
</dbReference>
<sequence>MKIQQKIDTLFYKNDDVGSINDEILTYPKDTDLQELEVVRITSIPKPPKNSMKITLDAAKTAVNFYDDLLLPQALQLFDCEPDEYQEMIERNNNQQKILNLPLNIFAFISLTGHGCAFYNYNRNNIDVKQLLSNLVEKQLLSSGKYLKSSMRPVDCWMRKLPQSDDEKQVQEFEKILVTDFGITLEKYVKEYEENNCYPTNLSLTDMGIQEILKQERHLSLLKEKLSRMKQEERLQNAEEERNILADTVNAAENLLDDIVRRVQHTVSPTVLTQNAMNLSHPDYRKTDAHESTREDIGSTNTKPVKRRLYTQFRDDDILSELIGTPIKKARFLGSDGILRPTATTSIISADLESDALIDGFNVEDSSETGSFKRKTLIFQQEYRLLLFILALTSRSKQLRNVTNVLSSTTENTINNNDDTSNFHIVGFVKSFSLLFTLGEAVHSPLHSKSSTIPSTEASSTVTSQYHPTITINTVEKHSISENMKILCKNFY</sequence>
<evidence type="ECO:0000313" key="4">
    <source>
        <dbReference type="EMBL" id="CAF3878152.1"/>
    </source>
</evidence>
<dbReference type="EMBL" id="CAJNOK010010261">
    <property type="protein sequence ID" value="CAF1110655.1"/>
    <property type="molecule type" value="Genomic_DNA"/>
</dbReference>
<organism evidence="3 6">
    <name type="scientific">Didymodactylos carnosus</name>
    <dbReference type="NCBI Taxonomy" id="1234261"/>
    <lineage>
        <taxon>Eukaryota</taxon>
        <taxon>Metazoa</taxon>
        <taxon>Spiralia</taxon>
        <taxon>Gnathifera</taxon>
        <taxon>Rotifera</taxon>
        <taxon>Eurotatoria</taxon>
        <taxon>Bdelloidea</taxon>
        <taxon>Philodinida</taxon>
        <taxon>Philodinidae</taxon>
        <taxon>Didymodactylos</taxon>
    </lineage>
</organism>